<evidence type="ECO:0000256" key="1">
    <source>
        <dbReference type="ARBA" id="ARBA00001946"/>
    </source>
</evidence>
<keyword evidence="2 4" id="KW-0378">Hydrolase</keyword>
<organism evidence="4 5">
    <name type="scientific">Zavarzinia compransoris</name>
    <dbReference type="NCBI Taxonomy" id="1264899"/>
    <lineage>
        <taxon>Bacteria</taxon>
        <taxon>Pseudomonadati</taxon>
        <taxon>Pseudomonadota</taxon>
        <taxon>Alphaproteobacteria</taxon>
        <taxon>Rhodospirillales</taxon>
        <taxon>Zavarziniaceae</taxon>
        <taxon>Zavarzinia</taxon>
    </lineage>
</organism>
<evidence type="ECO:0000259" key="3">
    <source>
        <dbReference type="PROSITE" id="PS51462"/>
    </source>
</evidence>
<reference evidence="5" key="1">
    <citation type="submission" date="2018-05" db="EMBL/GenBank/DDBJ databases">
        <title>Zavarzinia sp. HR-AS.</title>
        <authorList>
            <person name="Lee Y."/>
            <person name="Jeon C.O."/>
        </authorList>
    </citation>
    <scope>NUCLEOTIDE SEQUENCE [LARGE SCALE GENOMIC DNA]</scope>
    <source>
        <strain evidence="5">DSM 1231</strain>
    </source>
</reference>
<evidence type="ECO:0000313" key="5">
    <source>
        <dbReference type="Proteomes" id="UP000246077"/>
    </source>
</evidence>
<feature type="domain" description="Nudix hydrolase" evidence="3">
    <location>
        <begin position="9"/>
        <end position="148"/>
    </location>
</feature>
<dbReference type="PANTHER" id="PTHR43046:SF14">
    <property type="entry name" value="MUTT_NUDIX FAMILY PROTEIN"/>
    <property type="match status" value="1"/>
</dbReference>
<dbReference type="CDD" id="cd04688">
    <property type="entry name" value="NUDIX_Hydrolase"/>
    <property type="match status" value="1"/>
</dbReference>
<dbReference type="GO" id="GO:0016787">
    <property type="term" value="F:hydrolase activity"/>
    <property type="evidence" value="ECO:0007669"/>
    <property type="project" value="UniProtKB-KW"/>
</dbReference>
<gene>
    <name evidence="4" type="ORF">DKG75_18330</name>
</gene>
<dbReference type="InterPro" id="IPR015797">
    <property type="entry name" value="NUDIX_hydrolase-like_dom_sf"/>
</dbReference>
<sequence>MIVLDAGPSRFQLRAAALIRAGDHVLVHSPAGENIWSLPGGRVEFGESAAETLAREIREELSRAAAIGPLRCLIENYFTLDGRDVHELCLIHDAALTEPLRFHETEIVHRCRDGATDLEFRWVHAATPALDAIGLYPAPLRQLIGALPDALLHVVHRDTV</sequence>
<dbReference type="PANTHER" id="PTHR43046">
    <property type="entry name" value="GDP-MANNOSE MANNOSYL HYDROLASE"/>
    <property type="match status" value="1"/>
</dbReference>
<accession>A0A317DWV2</accession>
<dbReference type="Pfam" id="PF00293">
    <property type="entry name" value="NUDIX"/>
    <property type="match status" value="1"/>
</dbReference>
<name>A0A317DWV2_9PROT</name>
<proteinExistence type="predicted"/>
<dbReference type="PROSITE" id="PS51462">
    <property type="entry name" value="NUDIX"/>
    <property type="match status" value="1"/>
</dbReference>
<dbReference type="OrthoDB" id="9761969at2"/>
<evidence type="ECO:0000256" key="2">
    <source>
        <dbReference type="ARBA" id="ARBA00022801"/>
    </source>
</evidence>
<dbReference type="EMBL" id="QGLF01000005">
    <property type="protein sequence ID" value="PWR19217.1"/>
    <property type="molecule type" value="Genomic_DNA"/>
</dbReference>
<dbReference type="Gene3D" id="3.90.79.10">
    <property type="entry name" value="Nucleoside Triphosphate Pyrophosphohydrolase"/>
    <property type="match status" value="1"/>
</dbReference>
<dbReference type="SUPFAM" id="SSF55811">
    <property type="entry name" value="Nudix"/>
    <property type="match status" value="1"/>
</dbReference>
<comment type="caution">
    <text evidence="4">The sequence shown here is derived from an EMBL/GenBank/DDBJ whole genome shotgun (WGS) entry which is preliminary data.</text>
</comment>
<comment type="cofactor">
    <cofactor evidence="1">
        <name>Mg(2+)</name>
        <dbReference type="ChEBI" id="CHEBI:18420"/>
    </cofactor>
</comment>
<dbReference type="InterPro" id="IPR000086">
    <property type="entry name" value="NUDIX_hydrolase_dom"/>
</dbReference>
<dbReference type="AlphaFoldDB" id="A0A317DWV2"/>
<protein>
    <submittedName>
        <fullName evidence="4">NUDIX hydrolase</fullName>
    </submittedName>
</protein>
<evidence type="ECO:0000313" key="4">
    <source>
        <dbReference type="EMBL" id="PWR19217.1"/>
    </source>
</evidence>
<keyword evidence="5" id="KW-1185">Reference proteome</keyword>
<dbReference type="Proteomes" id="UP000246077">
    <property type="component" value="Unassembled WGS sequence"/>
</dbReference>